<keyword evidence="6" id="KW-0443">Lipid metabolism</keyword>
<dbReference type="GO" id="GO:0000287">
    <property type="term" value="F:magnesium ion binding"/>
    <property type="evidence" value="ECO:0007669"/>
    <property type="project" value="InterPro"/>
</dbReference>
<dbReference type="OrthoDB" id="15433at2759"/>
<evidence type="ECO:0000256" key="1">
    <source>
        <dbReference type="ARBA" id="ARBA00022516"/>
    </source>
</evidence>
<keyword evidence="2" id="KW-0808">Transferase</keyword>
<dbReference type="EMBL" id="GL349453">
    <property type="protein sequence ID" value="KNC49191.1"/>
    <property type="molecule type" value="Genomic_DNA"/>
</dbReference>
<dbReference type="InterPro" id="IPR008278">
    <property type="entry name" value="4-PPantetheinyl_Trfase_dom"/>
</dbReference>
<evidence type="ECO:0000256" key="4">
    <source>
        <dbReference type="ARBA" id="ARBA00022832"/>
    </source>
</evidence>
<evidence type="ECO:0000256" key="2">
    <source>
        <dbReference type="ARBA" id="ARBA00022679"/>
    </source>
</evidence>
<evidence type="ECO:0000259" key="8">
    <source>
        <dbReference type="Pfam" id="PF01648"/>
    </source>
</evidence>
<dbReference type="RefSeq" id="XP_013758210.1">
    <property type="nucleotide sequence ID" value="XM_013902756.1"/>
</dbReference>
<dbReference type="InterPro" id="IPR037143">
    <property type="entry name" value="4-PPantetheinyl_Trfase_dom_sf"/>
</dbReference>
<keyword evidence="5" id="KW-0460">Magnesium</keyword>
<protein>
    <submittedName>
        <fullName evidence="9">Holo-(Acyl-carrier-protein) synthase</fullName>
    </submittedName>
</protein>
<dbReference type="GO" id="GO:0006633">
    <property type="term" value="P:fatty acid biosynthetic process"/>
    <property type="evidence" value="ECO:0007669"/>
    <property type="project" value="UniProtKB-KW"/>
</dbReference>
<dbReference type="HAMAP" id="MF_00101">
    <property type="entry name" value="AcpS"/>
    <property type="match status" value="1"/>
</dbReference>
<sequence length="131" mass="13934">MRVLGLGTDIVSVARVAATVGRTGGRFVQRVLTSNELQEYSARLSEVGEHGAHQYLAAQWAAKEAVYKALGGESVVVWRDVEVLRAPSGAPTVTIPDDVVTDRGIDSVLISLSHEESHAVATAIVQGRRTA</sequence>
<dbReference type="OMA" id="CCKEAVF"/>
<dbReference type="InterPro" id="IPR002582">
    <property type="entry name" value="ACPS"/>
</dbReference>
<dbReference type="InterPro" id="IPR004568">
    <property type="entry name" value="Ppantetheine-prot_Trfase_dom"/>
</dbReference>
<evidence type="ECO:0000256" key="7">
    <source>
        <dbReference type="ARBA" id="ARBA00023160"/>
    </source>
</evidence>
<keyword evidence="7" id="KW-0275">Fatty acid biosynthesis</keyword>
<evidence type="ECO:0000256" key="6">
    <source>
        <dbReference type="ARBA" id="ARBA00023098"/>
    </source>
</evidence>
<dbReference type="GO" id="GO:0008897">
    <property type="term" value="F:holo-[acyl-carrier-protein] synthase activity"/>
    <property type="evidence" value="ECO:0007669"/>
    <property type="project" value="InterPro"/>
</dbReference>
<feature type="domain" description="4'-phosphopantetheinyl transferase" evidence="8">
    <location>
        <begin position="5"/>
        <end position="121"/>
    </location>
</feature>
<evidence type="ECO:0000256" key="5">
    <source>
        <dbReference type="ARBA" id="ARBA00022842"/>
    </source>
</evidence>
<dbReference type="NCBIfam" id="TIGR00516">
    <property type="entry name" value="acpS"/>
    <property type="match status" value="1"/>
</dbReference>
<reference evidence="9 10" key="1">
    <citation type="submission" date="2010-05" db="EMBL/GenBank/DDBJ databases">
        <title>The Genome Sequence of Thecamonas trahens ATCC 50062.</title>
        <authorList>
            <consortium name="The Broad Institute Genome Sequencing Platform"/>
            <person name="Russ C."/>
            <person name="Cuomo C."/>
            <person name="Shea T."/>
            <person name="Young S.K."/>
            <person name="Zeng Q."/>
            <person name="Koehrsen M."/>
            <person name="Haas B."/>
            <person name="Borodovsky M."/>
            <person name="Guigo R."/>
            <person name="Alvarado L."/>
            <person name="Berlin A."/>
            <person name="Bochicchio J."/>
            <person name="Borenstein D."/>
            <person name="Chapman S."/>
            <person name="Chen Z."/>
            <person name="Freedman E."/>
            <person name="Gellesch M."/>
            <person name="Goldberg J."/>
            <person name="Griggs A."/>
            <person name="Gujja S."/>
            <person name="Heilman E."/>
            <person name="Heiman D."/>
            <person name="Hepburn T."/>
            <person name="Howarth C."/>
            <person name="Jen D."/>
            <person name="Larson L."/>
            <person name="Mehta T."/>
            <person name="Park D."/>
            <person name="Pearson M."/>
            <person name="Roberts A."/>
            <person name="Saif S."/>
            <person name="Shenoy N."/>
            <person name="Sisk P."/>
            <person name="Stolte C."/>
            <person name="Sykes S."/>
            <person name="Thomson T."/>
            <person name="Walk T."/>
            <person name="White J."/>
            <person name="Yandava C."/>
            <person name="Burger G."/>
            <person name="Gray M.W."/>
            <person name="Holland P.W.H."/>
            <person name="King N."/>
            <person name="Lang F.B.F."/>
            <person name="Roger A.J."/>
            <person name="Ruiz-Trillo I."/>
            <person name="Lander E."/>
            <person name="Nusbaum C."/>
        </authorList>
    </citation>
    <scope>NUCLEOTIDE SEQUENCE [LARGE SCALE GENOMIC DNA]</scope>
    <source>
        <strain evidence="9 10">ATCC 50062</strain>
    </source>
</reference>
<keyword evidence="10" id="KW-1185">Reference proteome</keyword>
<dbReference type="Proteomes" id="UP000054408">
    <property type="component" value="Unassembled WGS sequence"/>
</dbReference>
<accession>A0A0L0DAT2</accession>
<dbReference type="Pfam" id="PF01648">
    <property type="entry name" value="ACPS"/>
    <property type="match status" value="1"/>
</dbReference>
<dbReference type="STRING" id="461836.A0A0L0DAT2"/>
<keyword evidence="4" id="KW-0276">Fatty acid metabolism</keyword>
<dbReference type="Gene3D" id="3.90.470.20">
    <property type="entry name" value="4'-phosphopantetheinyl transferase domain"/>
    <property type="match status" value="1"/>
</dbReference>
<proteinExistence type="inferred from homology"/>
<name>A0A0L0DAT2_THETB</name>
<dbReference type="NCBIfam" id="TIGR00556">
    <property type="entry name" value="pantethn_trn"/>
    <property type="match status" value="1"/>
</dbReference>
<organism evidence="9 10">
    <name type="scientific">Thecamonas trahens ATCC 50062</name>
    <dbReference type="NCBI Taxonomy" id="461836"/>
    <lineage>
        <taxon>Eukaryota</taxon>
        <taxon>Apusozoa</taxon>
        <taxon>Apusomonadida</taxon>
        <taxon>Apusomonadidae</taxon>
        <taxon>Thecamonas</taxon>
    </lineage>
</organism>
<gene>
    <name evidence="9" type="ORF">AMSG_05173</name>
</gene>
<keyword evidence="3" id="KW-0479">Metal-binding</keyword>
<evidence type="ECO:0000313" key="10">
    <source>
        <dbReference type="Proteomes" id="UP000054408"/>
    </source>
</evidence>
<dbReference type="AlphaFoldDB" id="A0A0L0DAT2"/>
<dbReference type="GeneID" id="25564640"/>
<dbReference type="SUPFAM" id="SSF56214">
    <property type="entry name" value="4'-phosphopantetheinyl transferase"/>
    <property type="match status" value="1"/>
</dbReference>
<evidence type="ECO:0000313" key="9">
    <source>
        <dbReference type="EMBL" id="KNC49191.1"/>
    </source>
</evidence>
<keyword evidence="1" id="KW-0444">Lipid biosynthesis</keyword>
<evidence type="ECO:0000256" key="3">
    <source>
        <dbReference type="ARBA" id="ARBA00022723"/>
    </source>
</evidence>